<dbReference type="Proteomes" id="UP000799118">
    <property type="component" value="Unassembled WGS sequence"/>
</dbReference>
<accession>A0A6A4GSH9</accession>
<name>A0A6A4GSH9_9AGAR</name>
<protein>
    <submittedName>
        <fullName evidence="1">Uncharacterized protein</fullName>
    </submittedName>
</protein>
<dbReference type="AlphaFoldDB" id="A0A6A4GSH9"/>
<reference evidence="1" key="1">
    <citation type="journal article" date="2019" name="Environ. Microbiol.">
        <title>Fungal ecological strategies reflected in gene transcription - a case study of two litter decomposers.</title>
        <authorList>
            <person name="Barbi F."/>
            <person name="Kohler A."/>
            <person name="Barry K."/>
            <person name="Baskaran P."/>
            <person name="Daum C."/>
            <person name="Fauchery L."/>
            <person name="Ihrmark K."/>
            <person name="Kuo A."/>
            <person name="LaButti K."/>
            <person name="Lipzen A."/>
            <person name="Morin E."/>
            <person name="Grigoriev I.V."/>
            <person name="Henrissat B."/>
            <person name="Lindahl B."/>
            <person name="Martin F."/>
        </authorList>
    </citation>
    <scope>NUCLEOTIDE SEQUENCE</scope>
    <source>
        <strain evidence="1">JB14</strain>
    </source>
</reference>
<evidence type="ECO:0000313" key="1">
    <source>
        <dbReference type="EMBL" id="KAE9388739.1"/>
    </source>
</evidence>
<dbReference type="EMBL" id="ML769729">
    <property type="protein sequence ID" value="KAE9388739.1"/>
    <property type="molecule type" value="Genomic_DNA"/>
</dbReference>
<organism evidence="1 2">
    <name type="scientific">Gymnopus androsaceus JB14</name>
    <dbReference type="NCBI Taxonomy" id="1447944"/>
    <lineage>
        <taxon>Eukaryota</taxon>
        <taxon>Fungi</taxon>
        <taxon>Dikarya</taxon>
        <taxon>Basidiomycota</taxon>
        <taxon>Agaricomycotina</taxon>
        <taxon>Agaricomycetes</taxon>
        <taxon>Agaricomycetidae</taxon>
        <taxon>Agaricales</taxon>
        <taxon>Marasmiineae</taxon>
        <taxon>Omphalotaceae</taxon>
        <taxon>Gymnopus</taxon>
    </lineage>
</organism>
<gene>
    <name evidence="1" type="ORF">BT96DRAFT_422157</name>
</gene>
<sequence>MSIATMVLQTLAELGLSSGHLSTAAIAPHLQPINSHNHSTTVEARLSSLLLLNSVFRRISTLSESNPSQSITHVVLPAMSSTGSLELRRKKHGLCTL</sequence>
<keyword evidence="2" id="KW-1185">Reference proteome</keyword>
<evidence type="ECO:0000313" key="2">
    <source>
        <dbReference type="Proteomes" id="UP000799118"/>
    </source>
</evidence>
<proteinExistence type="predicted"/>